<gene>
    <name evidence="1" type="ORF">A8806_102284</name>
</gene>
<name>A0A2Y9BAK1_9FIRM</name>
<sequence length="306" mass="35502">MKKHVSDYWNNGIKGHSNYDFVDVVVNDDNKLFIDPMLLEIVDGEWSKEANATVKSFFDAFYKSYRKKDTMKKKALLSHAGEQNGTRLGYGCGNNGKGNTVNGLLEIFAPLDQLLQEISTMEKAEDLPLLIPDFAEDGLSDLLTNVLHDQLNRFTLQKMEKYGVESNASLPFWTWDSIEKCWKEIERPSYCINGQELLVVPKYIVRKNYLFSTGQYFNRIILERIREEGGYMNGDKLIPKKDVVKAKRFSGEHWQYDESLSYTKKNNDALNEYHQKLPHFYAENGYSMENEELDEFIYGYPIEQTA</sequence>
<accession>A0A2Y9BAK1</accession>
<dbReference type="EMBL" id="QGDL01000002">
    <property type="protein sequence ID" value="PWJ31428.1"/>
    <property type="molecule type" value="Genomic_DNA"/>
</dbReference>
<evidence type="ECO:0000313" key="1">
    <source>
        <dbReference type="EMBL" id="PWJ31428.1"/>
    </source>
</evidence>
<comment type="caution">
    <text evidence="1">The sequence shown here is derived from an EMBL/GenBank/DDBJ whole genome shotgun (WGS) entry which is preliminary data.</text>
</comment>
<dbReference type="Proteomes" id="UP000245845">
    <property type="component" value="Unassembled WGS sequence"/>
</dbReference>
<proteinExistence type="predicted"/>
<protein>
    <submittedName>
        <fullName evidence="1">Uncharacterized protein</fullName>
    </submittedName>
</protein>
<organism evidence="1 2">
    <name type="scientific">Faecalicatena orotica</name>
    <dbReference type="NCBI Taxonomy" id="1544"/>
    <lineage>
        <taxon>Bacteria</taxon>
        <taxon>Bacillati</taxon>
        <taxon>Bacillota</taxon>
        <taxon>Clostridia</taxon>
        <taxon>Lachnospirales</taxon>
        <taxon>Lachnospiraceae</taxon>
        <taxon>Faecalicatena</taxon>
    </lineage>
</organism>
<evidence type="ECO:0000313" key="2">
    <source>
        <dbReference type="Proteomes" id="UP000245845"/>
    </source>
</evidence>
<keyword evidence="2" id="KW-1185">Reference proteome</keyword>
<reference evidence="1 2" key="1">
    <citation type="submission" date="2018-05" db="EMBL/GenBank/DDBJ databases">
        <title>The Hungate 1000. A catalogue of reference genomes from the rumen microbiome.</title>
        <authorList>
            <person name="Kelly W."/>
        </authorList>
    </citation>
    <scope>NUCLEOTIDE SEQUENCE [LARGE SCALE GENOMIC DNA]</scope>
    <source>
        <strain evidence="1 2">NLAE-zl-C242</strain>
    </source>
</reference>
<dbReference type="OrthoDB" id="6691177at2"/>
<dbReference type="RefSeq" id="WP_109730130.1">
    <property type="nucleotide sequence ID" value="NZ_BAAACK010000006.1"/>
</dbReference>
<dbReference type="AlphaFoldDB" id="A0A2Y9BAK1"/>